<dbReference type="KEGG" id="tmn:UCRPA7_1373"/>
<gene>
    <name evidence="1" type="ORF">UCRPA7_1373</name>
</gene>
<evidence type="ECO:0000313" key="1">
    <source>
        <dbReference type="EMBL" id="EOO03141.1"/>
    </source>
</evidence>
<protein>
    <submittedName>
        <fullName evidence="1">Uncharacterized protein</fullName>
    </submittedName>
</protein>
<dbReference type="RefSeq" id="XP_007912145.1">
    <property type="nucleotide sequence ID" value="XM_007913954.1"/>
</dbReference>
<dbReference type="AlphaFoldDB" id="R8BUU3"/>
<dbReference type="HOGENOM" id="CLU_1284076_0_0_1"/>
<accession>R8BUU3</accession>
<dbReference type="Proteomes" id="UP000014074">
    <property type="component" value="Unassembled WGS sequence"/>
</dbReference>
<name>R8BUU3_PHAM7</name>
<evidence type="ECO:0000313" key="2">
    <source>
        <dbReference type="Proteomes" id="UP000014074"/>
    </source>
</evidence>
<sequence>MKSPTILLLCKMIKNECIHILRSRPFIIDQIPPWLPGALRPMKLLGFVGRQTLRNLRYIDIRIALGEGIGSGWVWKDILQEIFDALHDESHFVTMRIMIKRCNVSNASLWDFEEQNKYLQIKDMIACFEKAAPNVWTPGQVIVEDWVVQGRRARRVMSHVPEDGRLSMNAPGGNVADICAEQEMYYYPNRDIWPGSMLEFVQPSDPVQRRPSIGN</sequence>
<dbReference type="EMBL" id="KB932857">
    <property type="protein sequence ID" value="EOO03141.1"/>
    <property type="molecule type" value="Genomic_DNA"/>
</dbReference>
<reference evidence="2" key="1">
    <citation type="journal article" date="2013" name="Genome Announc.">
        <title>Draft genome sequence of the ascomycete Phaeoacremonium aleophilum strain UCR-PA7, a causal agent of the esca disease complex in grapevines.</title>
        <authorList>
            <person name="Blanco-Ulate B."/>
            <person name="Rolshausen P."/>
            <person name="Cantu D."/>
        </authorList>
    </citation>
    <scope>NUCLEOTIDE SEQUENCE [LARGE SCALE GENOMIC DNA]</scope>
    <source>
        <strain evidence="2">UCR-PA7</strain>
    </source>
</reference>
<dbReference type="OrthoDB" id="3510794at2759"/>
<dbReference type="eggNOG" id="ENOG502T18B">
    <property type="taxonomic scope" value="Eukaryota"/>
</dbReference>
<organism evidence="1 2">
    <name type="scientific">Phaeoacremonium minimum (strain UCR-PA7)</name>
    <name type="common">Esca disease fungus</name>
    <name type="synonym">Togninia minima</name>
    <dbReference type="NCBI Taxonomy" id="1286976"/>
    <lineage>
        <taxon>Eukaryota</taxon>
        <taxon>Fungi</taxon>
        <taxon>Dikarya</taxon>
        <taxon>Ascomycota</taxon>
        <taxon>Pezizomycotina</taxon>
        <taxon>Sordariomycetes</taxon>
        <taxon>Sordariomycetidae</taxon>
        <taxon>Togniniales</taxon>
        <taxon>Togniniaceae</taxon>
        <taxon>Phaeoacremonium</taxon>
    </lineage>
</organism>
<dbReference type="GeneID" id="19321514"/>
<proteinExistence type="predicted"/>
<keyword evidence="2" id="KW-1185">Reference proteome</keyword>